<dbReference type="InterPro" id="IPR051531">
    <property type="entry name" value="N-acetyltransferase"/>
</dbReference>
<proteinExistence type="predicted"/>
<evidence type="ECO:0000259" key="1">
    <source>
        <dbReference type="PROSITE" id="PS51186"/>
    </source>
</evidence>
<accession>A0A255ZYN5</accession>
<keyword evidence="3" id="KW-1185">Reference proteome</keyword>
<dbReference type="Proteomes" id="UP000216035">
    <property type="component" value="Unassembled WGS sequence"/>
</dbReference>
<evidence type="ECO:0000313" key="2">
    <source>
        <dbReference type="EMBL" id="OYQ46501.1"/>
    </source>
</evidence>
<dbReference type="Pfam" id="PF13302">
    <property type="entry name" value="Acetyltransf_3"/>
    <property type="match status" value="1"/>
</dbReference>
<dbReference type="PROSITE" id="PS51186">
    <property type="entry name" value="GNAT"/>
    <property type="match status" value="1"/>
</dbReference>
<evidence type="ECO:0000313" key="3">
    <source>
        <dbReference type="Proteomes" id="UP000216035"/>
    </source>
</evidence>
<dbReference type="InterPro" id="IPR000182">
    <property type="entry name" value="GNAT_dom"/>
</dbReference>
<dbReference type="AlphaFoldDB" id="A0A255ZYN5"/>
<feature type="domain" description="N-acetyltransferase" evidence="1">
    <location>
        <begin position="10"/>
        <end position="174"/>
    </location>
</feature>
<dbReference type="EMBL" id="NOXX01000161">
    <property type="protein sequence ID" value="OYQ46501.1"/>
    <property type="molecule type" value="Genomic_DNA"/>
</dbReference>
<dbReference type="PANTHER" id="PTHR43792:SF16">
    <property type="entry name" value="N-ACETYLTRANSFERASE DOMAIN-CONTAINING PROTEIN"/>
    <property type="match status" value="1"/>
</dbReference>
<sequence length="193" mass="22609">MKIFAESERLILRELVPEDVDGMFELDSDPEVHKFLGNKPLISREQSAKVITFVRQQYQEHGIGRWAVVDRETNNFIGWAGLKFVTELNNNHQNYYDIGYRLIRKYWSQGIATEAAFLTLDYAFNTMQLQQVYAAADAKNKASIKVLEKIGMQFVETYIDDGTPWNWFKIERLDYTINRKSKRYLIIDVALII</sequence>
<dbReference type="OrthoDB" id="9788916at2"/>
<dbReference type="PANTHER" id="PTHR43792">
    <property type="entry name" value="GNAT FAMILY, PUTATIVE (AFU_ORTHOLOGUE AFUA_3G00765)-RELATED-RELATED"/>
    <property type="match status" value="1"/>
</dbReference>
<dbReference type="GO" id="GO:0016747">
    <property type="term" value="F:acyltransferase activity, transferring groups other than amino-acyl groups"/>
    <property type="evidence" value="ECO:0007669"/>
    <property type="project" value="InterPro"/>
</dbReference>
<protein>
    <submittedName>
        <fullName evidence="2">GNAT family N-acetyltransferase</fullName>
    </submittedName>
</protein>
<gene>
    <name evidence="2" type="ORF">CHX27_04260</name>
</gene>
<dbReference type="SUPFAM" id="SSF55729">
    <property type="entry name" value="Acyl-CoA N-acyltransferases (Nat)"/>
    <property type="match status" value="1"/>
</dbReference>
<organism evidence="2 3">
    <name type="scientific">Flavobacterium aurantiibacter</name>
    <dbReference type="NCBI Taxonomy" id="2023067"/>
    <lineage>
        <taxon>Bacteria</taxon>
        <taxon>Pseudomonadati</taxon>
        <taxon>Bacteroidota</taxon>
        <taxon>Flavobacteriia</taxon>
        <taxon>Flavobacteriales</taxon>
        <taxon>Flavobacteriaceae</taxon>
        <taxon>Flavobacterium</taxon>
    </lineage>
</organism>
<dbReference type="RefSeq" id="WP_094485526.1">
    <property type="nucleotide sequence ID" value="NZ_NOXX01000161.1"/>
</dbReference>
<reference evidence="2 3" key="1">
    <citation type="submission" date="2017-07" db="EMBL/GenBank/DDBJ databases">
        <title>Flavobacterium cyanobacteriorum sp. nov., isolated from cyanobacterial aggregates in a eutrophic lake.</title>
        <authorList>
            <person name="Cai H."/>
        </authorList>
    </citation>
    <scope>NUCLEOTIDE SEQUENCE [LARGE SCALE GENOMIC DNA]</scope>
    <source>
        <strain evidence="2 3">TH167</strain>
    </source>
</reference>
<dbReference type="InterPro" id="IPR016181">
    <property type="entry name" value="Acyl_CoA_acyltransferase"/>
</dbReference>
<dbReference type="Gene3D" id="3.40.630.30">
    <property type="match status" value="1"/>
</dbReference>
<name>A0A255ZYN5_9FLAO</name>
<keyword evidence="2" id="KW-0808">Transferase</keyword>
<comment type="caution">
    <text evidence="2">The sequence shown here is derived from an EMBL/GenBank/DDBJ whole genome shotgun (WGS) entry which is preliminary data.</text>
</comment>